<keyword evidence="12" id="KW-1185">Reference proteome</keyword>
<dbReference type="SUPFAM" id="SSF51730">
    <property type="entry name" value="FAD-linked oxidoreductase"/>
    <property type="match status" value="1"/>
</dbReference>
<dbReference type="Gene3D" id="3.40.309.10">
    <property type="entry name" value="Aldehyde Dehydrogenase, Chain A, domain 2"/>
    <property type="match status" value="1"/>
</dbReference>
<feature type="domain" description="Proline dehydrogenase" evidence="10">
    <location>
        <begin position="142"/>
        <end position="429"/>
    </location>
</feature>
<comment type="similarity">
    <text evidence="7">Belongs to the aldehyde dehydrogenase family.</text>
</comment>
<dbReference type="EMBL" id="JBHMBL010000003">
    <property type="protein sequence ID" value="MFB9643698.1"/>
    <property type="molecule type" value="Genomic_DNA"/>
</dbReference>
<feature type="region of interest" description="Disordered" evidence="8">
    <location>
        <begin position="546"/>
        <end position="570"/>
    </location>
</feature>
<dbReference type="Gene3D" id="3.20.20.220">
    <property type="match status" value="1"/>
</dbReference>
<dbReference type="InterPro" id="IPR016160">
    <property type="entry name" value="Ald_DH_CS_CYS"/>
</dbReference>
<accession>A0ABV5STM3</accession>
<dbReference type="InterPro" id="IPR025703">
    <property type="entry name" value="Bifunct_PutA"/>
</dbReference>
<evidence type="ECO:0000256" key="3">
    <source>
        <dbReference type="ARBA" id="ARBA00023002"/>
    </source>
</evidence>
<dbReference type="PROSITE" id="PS00070">
    <property type="entry name" value="ALDEHYDE_DEHYDR_CYS"/>
    <property type="match status" value="1"/>
</dbReference>
<dbReference type="InterPro" id="IPR016162">
    <property type="entry name" value="Ald_DH_N"/>
</dbReference>
<dbReference type="EC" id="1.2.1.88" evidence="2"/>
<feature type="compositionally biased region" description="Low complexity" evidence="8">
    <location>
        <begin position="546"/>
        <end position="557"/>
    </location>
</feature>
<evidence type="ECO:0000256" key="1">
    <source>
        <dbReference type="ARBA" id="ARBA00004786"/>
    </source>
</evidence>
<dbReference type="RefSeq" id="WP_157425460.1">
    <property type="nucleotide sequence ID" value="NZ_BAAANI010000003.1"/>
</dbReference>
<evidence type="ECO:0000313" key="12">
    <source>
        <dbReference type="Proteomes" id="UP001589667"/>
    </source>
</evidence>
<dbReference type="InterPro" id="IPR029510">
    <property type="entry name" value="Ald_DH_CS_GLU"/>
</dbReference>
<feature type="domain" description="Aldehyde dehydrogenase" evidence="9">
    <location>
        <begin position="595"/>
        <end position="1008"/>
    </location>
</feature>
<dbReference type="InterPro" id="IPR015590">
    <property type="entry name" value="Aldehyde_DH_dom"/>
</dbReference>
<dbReference type="Gene3D" id="3.40.605.10">
    <property type="entry name" value="Aldehyde Dehydrogenase, Chain A, domain 1"/>
    <property type="match status" value="1"/>
</dbReference>
<evidence type="ECO:0000259" key="10">
    <source>
        <dbReference type="Pfam" id="PF01619"/>
    </source>
</evidence>
<evidence type="ECO:0000256" key="6">
    <source>
        <dbReference type="PROSITE-ProRule" id="PRU10007"/>
    </source>
</evidence>
<dbReference type="InterPro" id="IPR016163">
    <property type="entry name" value="Ald_DH_C"/>
</dbReference>
<evidence type="ECO:0000256" key="8">
    <source>
        <dbReference type="SAM" id="MobiDB-lite"/>
    </source>
</evidence>
<dbReference type="PROSITE" id="PS00687">
    <property type="entry name" value="ALDEHYDE_DEHYDR_GLU"/>
    <property type="match status" value="1"/>
</dbReference>
<dbReference type="PANTHER" id="PTHR42862">
    <property type="entry name" value="DELTA-1-PYRROLINE-5-CARBOXYLATE DEHYDROGENASE 1, ISOFORM A-RELATED"/>
    <property type="match status" value="1"/>
</dbReference>
<dbReference type="Pfam" id="PF01619">
    <property type="entry name" value="Pro_dh"/>
    <property type="match status" value="1"/>
</dbReference>
<dbReference type="Proteomes" id="UP001589667">
    <property type="component" value="Unassembled WGS sequence"/>
</dbReference>
<dbReference type="PIRSF" id="PIRSF000197">
    <property type="entry name" value="Bifunct_PutA"/>
    <property type="match status" value="1"/>
</dbReference>
<dbReference type="InterPro" id="IPR016161">
    <property type="entry name" value="Ald_DH/histidinol_DH"/>
</dbReference>
<gene>
    <name evidence="11" type="ORF">ACFFQV_15500</name>
</gene>
<feature type="active site" evidence="6">
    <location>
        <position position="796"/>
    </location>
</feature>
<dbReference type="InterPro" id="IPR050485">
    <property type="entry name" value="Proline_metab_enzyme"/>
</dbReference>
<dbReference type="PANTHER" id="PTHR42862:SF1">
    <property type="entry name" value="DELTA-1-PYRROLINE-5-CARBOXYLATE DEHYDROGENASE 2, ISOFORM A-RELATED"/>
    <property type="match status" value="1"/>
</dbReference>
<dbReference type="InterPro" id="IPR029041">
    <property type="entry name" value="FAD-linked_oxidoreductase-like"/>
</dbReference>
<keyword evidence="4" id="KW-0520">NAD</keyword>
<proteinExistence type="inferred from homology"/>
<evidence type="ECO:0000256" key="7">
    <source>
        <dbReference type="RuleBase" id="RU003345"/>
    </source>
</evidence>
<evidence type="ECO:0000313" key="11">
    <source>
        <dbReference type="EMBL" id="MFB9643698.1"/>
    </source>
</evidence>
<keyword evidence="3 7" id="KW-0560">Oxidoreductase</keyword>
<sequence length="1235" mass="131179">MSNAATDARPDTDHVVALVRRWLEESAKHPVEPAAQRLAGVLKDPNGLAFTVGFVDGVMRPEDLGVAGRNLEQVAKLTPKFLPWYLKAAIRLGGVVAPVLPWAVIPIARRVLRAMVGHLVLDATPDKLGPAIAKLRQGSGTQSGNRLNLNLLGEAVLGEQEADRRLTGTFEFLARDDVDYVSIKVSSVVSQLSMWSFDEAVAKVVEKLTPLYELAASSEARGKPKFINLDMEEYRDLDLTIAVFTTLLDQPQLRGLEAGIVLQTYLPDALGAMQELTTWATARRAGGGAPIKVRVVKGANLAMEHVDAAVHGWPVATYGTKQDSDTNYKRVLDWSMTPERTHAVKLGVAGHNLFDVAHAWLTARERGVESRVEFEMLLGMATGQAEAVRGDVGKLLLYTPVVNPSEFDVAIAYLIRRLEENASDDNFMSAVFELAANEGLFERERARYERSLAALLAEPDATVPTPNRTQNRRTEWDGDALAAAIAVPEAPAPGAEHDDDASLTSVVLGITRGSGGTQLTDAVASGFATADDAAAAAGGAALAPAAAAPSGPGVTPGFRNEPDTDPALAPNREWGRRILARVPDTTLGLATIEAARVDDAAELEQIIATVAARGKAWGELPGAERAAVLHRAGLALAANRDRLIEVMAAETGKTIAEADPEISEAIDFAHYYAERARELDHVQGATFVPSRLTVVTPPWNFPVAIPAGGVLAALAAGSGVVIKPAKLAQRSGAVMVEALWEAGIPRDLLALVDIGERELGKQLVSHPAVDRVILTGAYETAELFRSFRQDLPLLAETSGKNAIIVTPSADLDLAASDVVKSAFGHAGQKCSAASLVILVGSVAKSERFHRQLVDAATSLRVGYPADAQSQMGPIIEPANGKLLHALTQLGIGEEWLVEPKQLDATGKLWSPGVRTGVAPGSYFHLTEFFGPVLGIIHAKDLDEAIRIQNAVDYGLTAGLHSLDAGELATWLDKVEAGNLYVNRGITGAIVERQPFGGWKRSAVGAGAKAGGPNYLFGLGDWVPATGHSSKSLHLRGLERRVSELIEASQSALDYESFEVLRRSALSDEVAWAEEYGTVKDVSGVGVERNLFRYRSLPVAVRIGERASLAEGLRVIAAGLLAKSAFTVSSAVELPKGVRTLLAARDVKIVREGDAAWLGRVAKDASSALGASRVRLVGGDASALASALGGTPDVAVWSHPVTASGRVELLPFLHEQAISITNHRFGNPTTLSDGVI</sequence>
<dbReference type="SUPFAM" id="SSF53720">
    <property type="entry name" value="ALDH-like"/>
    <property type="match status" value="1"/>
</dbReference>
<evidence type="ECO:0000256" key="4">
    <source>
        <dbReference type="ARBA" id="ARBA00023027"/>
    </source>
</evidence>
<comment type="pathway">
    <text evidence="1">Amino-acid degradation; L-proline degradation into L-glutamate; L-glutamate from L-proline: step 2/2.</text>
</comment>
<evidence type="ECO:0000256" key="2">
    <source>
        <dbReference type="ARBA" id="ARBA00012884"/>
    </source>
</evidence>
<evidence type="ECO:0000259" key="9">
    <source>
        <dbReference type="Pfam" id="PF00171"/>
    </source>
</evidence>
<reference evidence="11 12" key="1">
    <citation type="submission" date="2024-09" db="EMBL/GenBank/DDBJ databases">
        <authorList>
            <person name="Sun Q."/>
            <person name="Mori K."/>
        </authorList>
    </citation>
    <scope>NUCLEOTIDE SEQUENCE [LARGE SCALE GENOMIC DNA]</scope>
    <source>
        <strain evidence="11 12">JCM 14321</strain>
    </source>
</reference>
<organism evidence="11 12">
    <name type="scientific">Agromyces lapidis</name>
    <dbReference type="NCBI Taxonomy" id="279574"/>
    <lineage>
        <taxon>Bacteria</taxon>
        <taxon>Bacillati</taxon>
        <taxon>Actinomycetota</taxon>
        <taxon>Actinomycetes</taxon>
        <taxon>Micrococcales</taxon>
        <taxon>Microbacteriaceae</taxon>
        <taxon>Agromyces</taxon>
    </lineage>
</organism>
<name>A0ABV5STM3_9MICO</name>
<dbReference type="InterPro" id="IPR002872">
    <property type="entry name" value="Proline_DH_dom"/>
</dbReference>
<protein>
    <recommendedName>
        <fullName evidence="2">L-glutamate gamma-semialdehyde dehydrogenase</fullName>
        <ecNumber evidence="2">1.2.1.88</ecNumber>
    </recommendedName>
</protein>
<comment type="caution">
    <text evidence="11">The sequence shown here is derived from an EMBL/GenBank/DDBJ whole genome shotgun (WGS) entry which is preliminary data.</text>
</comment>
<evidence type="ECO:0000256" key="5">
    <source>
        <dbReference type="ARBA" id="ARBA00048142"/>
    </source>
</evidence>
<comment type="catalytic activity">
    <reaction evidence="5">
        <text>L-glutamate 5-semialdehyde + NAD(+) + H2O = L-glutamate + NADH + 2 H(+)</text>
        <dbReference type="Rhea" id="RHEA:30235"/>
        <dbReference type="ChEBI" id="CHEBI:15377"/>
        <dbReference type="ChEBI" id="CHEBI:15378"/>
        <dbReference type="ChEBI" id="CHEBI:29985"/>
        <dbReference type="ChEBI" id="CHEBI:57540"/>
        <dbReference type="ChEBI" id="CHEBI:57945"/>
        <dbReference type="ChEBI" id="CHEBI:58066"/>
        <dbReference type="EC" id="1.2.1.88"/>
    </reaction>
</comment>
<dbReference type="Pfam" id="PF00171">
    <property type="entry name" value="Aldedh"/>
    <property type="match status" value="1"/>
</dbReference>